<organism evidence="1 2">
    <name type="scientific">Aspergillus melleus</name>
    <dbReference type="NCBI Taxonomy" id="138277"/>
    <lineage>
        <taxon>Eukaryota</taxon>
        <taxon>Fungi</taxon>
        <taxon>Dikarya</taxon>
        <taxon>Ascomycota</taxon>
        <taxon>Pezizomycotina</taxon>
        <taxon>Eurotiomycetes</taxon>
        <taxon>Eurotiomycetidae</taxon>
        <taxon>Eurotiales</taxon>
        <taxon>Aspergillaceae</taxon>
        <taxon>Aspergillus</taxon>
        <taxon>Aspergillus subgen. Circumdati</taxon>
    </lineage>
</organism>
<gene>
    <name evidence="1" type="ORF">N8T08_007453</name>
</gene>
<proteinExistence type="predicted"/>
<dbReference type="Proteomes" id="UP001177260">
    <property type="component" value="Unassembled WGS sequence"/>
</dbReference>
<reference evidence="1 2" key="1">
    <citation type="journal article" date="2023" name="ACS Omega">
        <title>Identification of the Neoaspergillic Acid Biosynthesis Gene Cluster by Establishing an In Vitro CRISPR-Ribonucleoprotein Genetic System in Aspergillus melleus.</title>
        <authorList>
            <person name="Yuan B."/>
            <person name="Grau M.F."/>
            <person name="Murata R.M."/>
            <person name="Torok T."/>
            <person name="Venkateswaran K."/>
            <person name="Stajich J.E."/>
            <person name="Wang C.C.C."/>
        </authorList>
    </citation>
    <scope>NUCLEOTIDE SEQUENCE [LARGE SCALE GENOMIC DNA]</scope>
    <source>
        <strain evidence="1 2">IMV 1140</strain>
    </source>
</reference>
<keyword evidence="2" id="KW-1185">Reference proteome</keyword>
<name>A0ACC3AXZ5_9EURO</name>
<sequence length="406" mass="42664">MQSRIVVAGAGFAGVWSALSAKRLIGIQGKVDDIEVVVVAPEPSLVLRPRLYEADASGMTHPLGALFKDAGINFIRGTVETIHTGEQTVNVRHVSGPASTIKYDRLILAVGSTVSRPSKVAGVQEHTFDIDALDSATKLESHLQSLASLAASPGRDTIVVCGGGFTGIELATELPKRFPNAHIVLVENGTEVASAFAPSSRDIIKRALQDLKVEVKLGSAVTSIDGEGILLASGERIETKTPIWTAGVRASPLTQQISGSKDGISRLHVNQNLCVPTDPHVFATGDAACAVADTNGHHALMSCQHALVLGRFAGHNAAADLLGEPMMPYSQAAYICCLDLGGHGAVIAQGWEKELKLQGDVAKGVKTLINQQLIYPPHNVEEAMAAADPIGLDSDQLLEQLVKVVG</sequence>
<protein>
    <submittedName>
        <fullName evidence="1">Uncharacterized protein</fullName>
    </submittedName>
</protein>
<comment type="caution">
    <text evidence="1">The sequence shown here is derived from an EMBL/GenBank/DDBJ whole genome shotgun (WGS) entry which is preliminary data.</text>
</comment>
<accession>A0ACC3AXZ5</accession>
<evidence type="ECO:0000313" key="1">
    <source>
        <dbReference type="EMBL" id="KAK1142649.1"/>
    </source>
</evidence>
<evidence type="ECO:0000313" key="2">
    <source>
        <dbReference type="Proteomes" id="UP001177260"/>
    </source>
</evidence>
<dbReference type="EMBL" id="JAOPJF010000048">
    <property type="protein sequence ID" value="KAK1142649.1"/>
    <property type="molecule type" value="Genomic_DNA"/>
</dbReference>